<dbReference type="Proteomes" id="UP000799754">
    <property type="component" value="Unassembled WGS sequence"/>
</dbReference>
<evidence type="ECO:0000313" key="1">
    <source>
        <dbReference type="EMBL" id="KAF2624920.1"/>
    </source>
</evidence>
<keyword evidence="2" id="KW-1185">Reference proteome</keyword>
<reference evidence="1" key="1">
    <citation type="journal article" date="2020" name="Stud. Mycol.">
        <title>101 Dothideomycetes genomes: a test case for predicting lifestyles and emergence of pathogens.</title>
        <authorList>
            <person name="Haridas S."/>
            <person name="Albert R."/>
            <person name="Binder M."/>
            <person name="Bloem J."/>
            <person name="Labutti K."/>
            <person name="Salamov A."/>
            <person name="Andreopoulos B."/>
            <person name="Baker S."/>
            <person name="Barry K."/>
            <person name="Bills G."/>
            <person name="Bluhm B."/>
            <person name="Cannon C."/>
            <person name="Castanera R."/>
            <person name="Culley D."/>
            <person name="Daum C."/>
            <person name="Ezra D."/>
            <person name="Gonzalez J."/>
            <person name="Henrissat B."/>
            <person name="Kuo A."/>
            <person name="Liang C."/>
            <person name="Lipzen A."/>
            <person name="Lutzoni F."/>
            <person name="Magnuson J."/>
            <person name="Mondo S."/>
            <person name="Nolan M."/>
            <person name="Ohm R."/>
            <person name="Pangilinan J."/>
            <person name="Park H.-J."/>
            <person name="Ramirez L."/>
            <person name="Alfaro M."/>
            <person name="Sun H."/>
            <person name="Tritt A."/>
            <person name="Yoshinaga Y."/>
            <person name="Zwiers L.-H."/>
            <person name="Turgeon B."/>
            <person name="Goodwin S."/>
            <person name="Spatafora J."/>
            <person name="Crous P."/>
            <person name="Grigoriev I."/>
        </authorList>
    </citation>
    <scope>NUCLEOTIDE SEQUENCE</scope>
    <source>
        <strain evidence="1">CBS 525.71</strain>
    </source>
</reference>
<gene>
    <name evidence="1" type="ORF">BU25DRAFT_128690</name>
</gene>
<name>A0ACB6RSG0_9PLEO</name>
<protein>
    <submittedName>
        <fullName evidence="1">Uncharacterized protein</fullName>
    </submittedName>
</protein>
<proteinExistence type="predicted"/>
<organism evidence="1 2">
    <name type="scientific">Macroventuria anomochaeta</name>
    <dbReference type="NCBI Taxonomy" id="301207"/>
    <lineage>
        <taxon>Eukaryota</taxon>
        <taxon>Fungi</taxon>
        <taxon>Dikarya</taxon>
        <taxon>Ascomycota</taxon>
        <taxon>Pezizomycotina</taxon>
        <taxon>Dothideomycetes</taxon>
        <taxon>Pleosporomycetidae</taxon>
        <taxon>Pleosporales</taxon>
        <taxon>Pleosporineae</taxon>
        <taxon>Didymellaceae</taxon>
        <taxon>Macroventuria</taxon>
    </lineage>
</organism>
<dbReference type="EMBL" id="MU006728">
    <property type="protein sequence ID" value="KAF2624920.1"/>
    <property type="molecule type" value="Genomic_DNA"/>
</dbReference>
<accession>A0ACB6RSG0</accession>
<evidence type="ECO:0000313" key="2">
    <source>
        <dbReference type="Proteomes" id="UP000799754"/>
    </source>
</evidence>
<sequence>MVATRRSGANAAPTSNAPSKPTKRRKFSDSATVDKLEKTVTAPPSISREPSLSTNITALLKSSSELSDLTLTSPSTGRTPGKGSPSKIVRSLHEQARPSAPQVMAALQKLVTPGSSHNPIVLVEDSPRSKAQARTKQHDKVEPHRFQDRHSKLYTYKPPRPALAPKPANGSTFTGHPNHDMYRMRTAKMAQPVWHLSRNQNVRQGLPGLPFEMQYPMSAQYLASQQGAALPPTRPGIQYYAPPPPSYLRHKAPLLPTEEQLRRKAVKHVREYSRSSPRKRKMAVDPEETSESESDEVNHNFTISMRKTYPTQTPGGSAKLKSSPITILPDPHFQLTPLIEHASLLTSLLRAYPHSADQKGLREDIAMLVSVQNQHLADWLNSEVGQSRKAVPNLHTPCVSRSTTTSLIKPLTHHLTDSELTEAEKKRKQDEEVRGLLSADAKLWQDGSGLGVADVYRGSRASTPAASQDEENEPQEESAIVATSPPVRCTAEAPAALPDIVATSSSPLARTSIGSPVKSLPKVVASAASPVARPGTQRLVTPSPKVARTVLCRLL</sequence>
<comment type="caution">
    <text evidence="1">The sequence shown here is derived from an EMBL/GenBank/DDBJ whole genome shotgun (WGS) entry which is preliminary data.</text>
</comment>